<organism evidence="6 7">
    <name type="scientific">Fredinandcohnia quinoae</name>
    <dbReference type="NCBI Taxonomy" id="2918902"/>
    <lineage>
        <taxon>Bacteria</taxon>
        <taxon>Bacillati</taxon>
        <taxon>Bacillota</taxon>
        <taxon>Bacilli</taxon>
        <taxon>Bacillales</taxon>
        <taxon>Bacillaceae</taxon>
        <taxon>Fredinandcohnia</taxon>
    </lineage>
</organism>
<dbReference type="RefSeq" id="WP_240256041.1">
    <property type="nucleotide sequence ID" value="NZ_JAKTTI010000018.1"/>
</dbReference>
<comment type="caution">
    <text evidence="6">The sequence shown here is derived from an EMBL/GenBank/DDBJ whole genome shotgun (WGS) entry which is preliminary data.</text>
</comment>
<dbReference type="Proteomes" id="UP001431131">
    <property type="component" value="Unassembled WGS sequence"/>
</dbReference>
<reference evidence="6" key="1">
    <citation type="submission" date="2022-02" db="EMBL/GenBank/DDBJ databases">
        <title>Fredinandcohnia quinoae sp. nov. isolated from Chenopodium quinoa seeds.</title>
        <authorList>
            <person name="Saati-Santamaria Z."/>
            <person name="Flores-Felix J.D."/>
            <person name="Igual J.M."/>
            <person name="Velazquez E."/>
            <person name="Garcia-Fraile P."/>
            <person name="Martinez-Molina E."/>
        </authorList>
    </citation>
    <scope>NUCLEOTIDE SEQUENCE</scope>
    <source>
        <strain evidence="6">SECRCQ15</strain>
    </source>
</reference>
<dbReference type="InterPro" id="IPR051212">
    <property type="entry name" value="Type-I_RE_S_subunit"/>
</dbReference>
<dbReference type="InterPro" id="IPR044946">
    <property type="entry name" value="Restrct_endonuc_typeI_TRD_sf"/>
</dbReference>
<evidence type="ECO:0000256" key="3">
    <source>
        <dbReference type="ARBA" id="ARBA00023125"/>
    </source>
</evidence>
<dbReference type="GO" id="GO:0009307">
    <property type="term" value="P:DNA restriction-modification system"/>
    <property type="evidence" value="ECO:0007669"/>
    <property type="project" value="UniProtKB-KW"/>
</dbReference>
<evidence type="ECO:0000256" key="2">
    <source>
        <dbReference type="ARBA" id="ARBA00022747"/>
    </source>
</evidence>
<evidence type="ECO:0000256" key="1">
    <source>
        <dbReference type="ARBA" id="ARBA00010923"/>
    </source>
</evidence>
<dbReference type="SUPFAM" id="SSF116734">
    <property type="entry name" value="DNA methylase specificity domain"/>
    <property type="match status" value="2"/>
</dbReference>
<keyword evidence="6" id="KW-0255">Endonuclease</keyword>
<keyword evidence="7" id="KW-1185">Reference proteome</keyword>
<dbReference type="PANTHER" id="PTHR43140">
    <property type="entry name" value="TYPE-1 RESTRICTION ENZYME ECOKI SPECIFICITY PROTEIN"/>
    <property type="match status" value="1"/>
</dbReference>
<comment type="similarity">
    <text evidence="1">Belongs to the type-I restriction system S methylase family.</text>
</comment>
<feature type="domain" description="Type I restriction modification DNA specificity" evidence="5">
    <location>
        <begin position="226"/>
        <end position="401"/>
    </location>
</feature>
<name>A0AAW5E7Y6_9BACI</name>
<feature type="domain" description="Type I restriction modification DNA specificity" evidence="5">
    <location>
        <begin position="4"/>
        <end position="151"/>
    </location>
</feature>
<dbReference type="Gene3D" id="3.90.220.20">
    <property type="entry name" value="DNA methylase specificity domains"/>
    <property type="match status" value="2"/>
</dbReference>
<keyword evidence="6" id="KW-0540">Nuclease</keyword>
<sequence length="426" mass="48765">MSRYKIKDLFNIEKGTLQSSKNVEGKYDFITASSDWKTHETFTHDCEALIFAMGASGSLGRTHYVNGKFITSDLCFILTPKEEFKDKLELKLYYHYFNFNREEIVKATATGTSKKAINLANFSKYEIDYVENQKELLRKIEIVLPKVTELEKIIMRNSSLLESLSRKLFEYGVKGKLVPQNPCDEPAKEILESIRQEKLTLVNQKKLKREQPLPGITDIEKPFDIPNGWEWVRLGEVTNILRGSSPRPKGDKRYFSETPTDYNWITISDITSYSNNNILYKTREFLTSEGSTKSTYVSKDEVIIAVSGSTTGKSCLTGIDGYIYDGLAVIRLFSSGISERYLSLFMKYLYDFLNNSKEGSAFPNINTDKLKKVVFPLPPINEQNLIVEKVEQLLKLANELQSKVVYAKKESEYIMKSVLQEVFGNV</sequence>
<dbReference type="PANTHER" id="PTHR43140:SF1">
    <property type="entry name" value="TYPE I RESTRICTION ENZYME ECOKI SPECIFICITY SUBUNIT"/>
    <property type="match status" value="1"/>
</dbReference>
<evidence type="ECO:0000313" key="6">
    <source>
        <dbReference type="EMBL" id="MCH1626121.1"/>
    </source>
</evidence>
<gene>
    <name evidence="6" type="ORF">MJG50_12340</name>
</gene>
<protein>
    <submittedName>
        <fullName evidence="6">Restriction endonuclease subunit S</fullName>
    </submittedName>
</protein>
<dbReference type="AlphaFoldDB" id="A0AAW5E7Y6"/>
<dbReference type="GO" id="GO:0003677">
    <property type="term" value="F:DNA binding"/>
    <property type="evidence" value="ECO:0007669"/>
    <property type="project" value="UniProtKB-KW"/>
</dbReference>
<comment type="subunit">
    <text evidence="4">The methyltransferase is composed of M and S polypeptides.</text>
</comment>
<dbReference type="Pfam" id="PF01420">
    <property type="entry name" value="Methylase_S"/>
    <property type="match status" value="2"/>
</dbReference>
<evidence type="ECO:0000313" key="7">
    <source>
        <dbReference type="Proteomes" id="UP001431131"/>
    </source>
</evidence>
<dbReference type="GO" id="GO:0004519">
    <property type="term" value="F:endonuclease activity"/>
    <property type="evidence" value="ECO:0007669"/>
    <property type="project" value="UniProtKB-KW"/>
</dbReference>
<evidence type="ECO:0000256" key="4">
    <source>
        <dbReference type="ARBA" id="ARBA00038652"/>
    </source>
</evidence>
<keyword evidence="2" id="KW-0680">Restriction system</keyword>
<dbReference type="EMBL" id="JAKTTI010000018">
    <property type="protein sequence ID" value="MCH1626121.1"/>
    <property type="molecule type" value="Genomic_DNA"/>
</dbReference>
<evidence type="ECO:0000259" key="5">
    <source>
        <dbReference type="Pfam" id="PF01420"/>
    </source>
</evidence>
<dbReference type="InterPro" id="IPR000055">
    <property type="entry name" value="Restrct_endonuc_typeI_TRD"/>
</dbReference>
<accession>A0AAW5E7Y6</accession>
<keyword evidence="3" id="KW-0238">DNA-binding</keyword>
<keyword evidence="6" id="KW-0378">Hydrolase</keyword>
<proteinExistence type="inferred from homology"/>